<dbReference type="InterPro" id="IPR003661">
    <property type="entry name" value="HisK_dim/P_dom"/>
</dbReference>
<dbReference type="InterPro" id="IPR003594">
    <property type="entry name" value="HATPase_dom"/>
</dbReference>
<feature type="transmembrane region" description="Helical" evidence="6">
    <location>
        <begin position="131"/>
        <end position="150"/>
    </location>
</feature>
<dbReference type="SMART" id="SM00388">
    <property type="entry name" value="HisKA"/>
    <property type="match status" value="1"/>
</dbReference>
<dbReference type="CDD" id="cd16922">
    <property type="entry name" value="HATPase_EvgS-ArcB-TorS-like"/>
    <property type="match status" value="1"/>
</dbReference>
<organism evidence="8 9">
    <name type="scientific">Alsobacter ponti</name>
    <dbReference type="NCBI Taxonomy" id="2962936"/>
    <lineage>
        <taxon>Bacteria</taxon>
        <taxon>Pseudomonadati</taxon>
        <taxon>Pseudomonadota</taxon>
        <taxon>Alphaproteobacteria</taxon>
        <taxon>Hyphomicrobiales</taxon>
        <taxon>Alsobacteraceae</taxon>
        <taxon>Alsobacter</taxon>
    </lineage>
</organism>
<name>A0ABT1LJW6_9HYPH</name>
<evidence type="ECO:0000256" key="3">
    <source>
        <dbReference type="ARBA" id="ARBA00022553"/>
    </source>
</evidence>
<evidence type="ECO:0000256" key="5">
    <source>
        <dbReference type="ARBA" id="ARBA00022777"/>
    </source>
</evidence>
<evidence type="ECO:0000256" key="2">
    <source>
        <dbReference type="ARBA" id="ARBA00012438"/>
    </source>
</evidence>
<keyword evidence="5" id="KW-0418">Kinase</keyword>
<dbReference type="InterPro" id="IPR005467">
    <property type="entry name" value="His_kinase_dom"/>
</dbReference>
<accession>A0ABT1LJW6</accession>
<keyword evidence="3" id="KW-0597">Phosphoprotein</keyword>
<dbReference type="InterPro" id="IPR036097">
    <property type="entry name" value="HisK_dim/P_sf"/>
</dbReference>
<keyword evidence="6" id="KW-0472">Membrane</keyword>
<keyword evidence="6" id="KW-1133">Transmembrane helix</keyword>
<keyword evidence="9" id="KW-1185">Reference proteome</keyword>
<feature type="non-terminal residue" evidence="8">
    <location>
        <position position="499"/>
    </location>
</feature>
<feature type="transmembrane region" description="Helical" evidence="6">
    <location>
        <begin position="46"/>
        <end position="71"/>
    </location>
</feature>
<evidence type="ECO:0000313" key="8">
    <source>
        <dbReference type="EMBL" id="MCP8940548.1"/>
    </source>
</evidence>
<keyword evidence="4" id="KW-0808">Transferase</keyword>
<proteinExistence type="predicted"/>
<dbReference type="Gene3D" id="3.30.565.10">
    <property type="entry name" value="Histidine kinase-like ATPase, C-terminal domain"/>
    <property type="match status" value="1"/>
</dbReference>
<evidence type="ECO:0000256" key="4">
    <source>
        <dbReference type="ARBA" id="ARBA00022679"/>
    </source>
</evidence>
<dbReference type="InterPro" id="IPR036890">
    <property type="entry name" value="HATPase_C_sf"/>
</dbReference>
<keyword evidence="8" id="KW-0547">Nucleotide-binding</keyword>
<dbReference type="CDD" id="cd00082">
    <property type="entry name" value="HisKA"/>
    <property type="match status" value="1"/>
</dbReference>
<keyword evidence="8" id="KW-0067">ATP-binding</keyword>
<dbReference type="Pfam" id="PF02518">
    <property type="entry name" value="HATPase_c"/>
    <property type="match status" value="1"/>
</dbReference>
<dbReference type="PROSITE" id="PS50109">
    <property type="entry name" value="HIS_KIN"/>
    <property type="match status" value="1"/>
</dbReference>
<evidence type="ECO:0000256" key="6">
    <source>
        <dbReference type="SAM" id="Phobius"/>
    </source>
</evidence>
<dbReference type="SMART" id="SM00387">
    <property type="entry name" value="HATPase_c"/>
    <property type="match status" value="1"/>
</dbReference>
<feature type="domain" description="Histidine kinase" evidence="7">
    <location>
        <begin position="196"/>
        <end position="417"/>
    </location>
</feature>
<dbReference type="Gene3D" id="1.10.287.130">
    <property type="match status" value="1"/>
</dbReference>
<dbReference type="PANTHER" id="PTHR43047:SF68">
    <property type="entry name" value="HISTIDINE KINASE 5"/>
    <property type="match status" value="1"/>
</dbReference>
<dbReference type="Pfam" id="PF00512">
    <property type="entry name" value="HisKA"/>
    <property type="match status" value="1"/>
</dbReference>
<dbReference type="EC" id="2.7.13.3" evidence="2"/>
<reference evidence="8 9" key="1">
    <citation type="submission" date="2022-07" db="EMBL/GenBank/DDBJ databases">
        <authorList>
            <person name="Li W.-J."/>
            <person name="Deng Q.-Q."/>
        </authorList>
    </citation>
    <scope>NUCLEOTIDE SEQUENCE [LARGE SCALE GENOMIC DNA]</scope>
    <source>
        <strain evidence="8 9">SYSU M60028</strain>
    </source>
</reference>
<comment type="catalytic activity">
    <reaction evidence="1">
        <text>ATP + protein L-histidine = ADP + protein N-phospho-L-histidine.</text>
        <dbReference type="EC" id="2.7.13.3"/>
    </reaction>
</comment>
<dbReference type="GO" id="GO:0005524">
    <property type="term" value="F:ATP binding"/>
    <property type="evidence" value="ECO:0007669"/>
    <property type="project" value="UniProtKB-KW"/>
</dbReference>
<dbReference type="InterPro" id="IPR004358">
    <property type="entry name" value="Sig_transdc_His_kin-like_C"/>
</dbReference>
<gene>
    <name evidence="8" type="ORF">NK718_18640</name>
</gene>
<protein>
    <recommendedName>
        <fullName evidence="2">histidine kinase</fullName>
        <ecNumber evidence="2">2.7.13.3</ecNumber>
    </recommendedName>
</protein>
<dbReference type="Proteomes" id="UP001205890">
    <property type="component" value="Unassembled WGS sequence"/>
</dbReference>
<dbReference type="SUPFAM" id="SSF55874">
    <property type="entry name" value="ATPase domain of HSP90 chaperone/DNA topoisomerase II/histidine kinase"/>
    <property type="match status" value="1"/>
</dbReference>
<keyword evidence="6" id="KW-0812">Transmembrane</keyword>
<feature type="transmembrane region" description="Helical" evidence="6">
    <location>
        <begin position="21"/>
        <end position="40"/>
    </location>
</feature>
<dbReference type="PANTHER" id="PTHR43047">
    <property type="entry name" value="TWO-COMPONENT HISTIDINE PROTEIN KINASE"/>
    <property type="match status" value="1"/>
</dbReference>
<comment type="caution">
    <text evidence="8">The sequence shown here is derived from an EMBL/GenBank/DDBJ whole genome shotgun (WGS) entry which is preliminary data.</text>
</comment>
<dbReference type="SUPFAM" id="SSF47384">
    <property type="entry name" value="Homodimeric domain of signal transducing histidine kinase"/>
    <property type="match status" value="1"/>
</dbReference>
<feature type="transmembrane region" description="Helical" evidence="6">
    <location>
        <begin position="156"/>
        <end position="173"/>
    </location>
</feature>
<sequence>MITLRSIRERLKKRPDTEHEMTLNRSVFAAIALGIMALHAPSSPEMAALLARTLPSFALFFFVTAAIFAHLLRHPGVSVGRRLFAMVHDFTMISWIAAAAGESAGLLYPLYLWTILGNGFRFGVRYIFTAGAIGLAGFSVVLWTTGFWALHPGLSAGLWLGLVVLPLYVSRLLRQLSQATHEAQQASRAKSAFLASVSHELRTPLNAVIGLSDLLAQQPLTRDQLGSVRLIRSAGQSLLELINTLLDFSRLEAGRMPLRKARFDVVEVAASLRAMMAPQAQEKGLALALQIAADAPRFVEADRKHVQEILFNLVGNALKFTRDGHVLLRLLAGPRKEGRAWLTIEVEDTGVGIAPEAQARIFESFAQADETILDRFGGTGLGLAICKQLAELMGGRISVRSTPGHGSTFAVELPVGVDAPEAEAAPATAPESARVVAAGADMGFAARLRAAHGDAGCAATPAELRTLLDGASGPSVVFLPRMSLLETFFNWDVLVATMP</sequence>
<dbReference type="PRINTS" id="PR00344">
    <property type="entry name" value="BCTRLSENSOR"/>
</dbReference>
<evidence type="ECO:0000256" key="1">
    <source>
        <dbReference type="ARBA" id="ARBA00000085"/>
    </source>
</evidence>
<dbReference type="EMBL" id="JANCLU010000022">
    <property type="protein sequence ID" value="MCP8940548.1"/>
    <property type="molecule type" value="Genomic_DNA"/>
</dbReference>
<evidence type="ECO:0000313" key="9">
    <source>
        <dbReference type="Proteomes" id="UP001205890"/>
    </source>
</evidence>
<evidence type="ECO:0000259" key="7">
    <source>
        <dbReference type="PROSITE" id="PS50109"/>
    </source>
</evidence>